<accession>A0A075MWF7</accession>
<dbReference type="Proteomes" id="UP000028194">
    <property type="component" value="Chromosome"/>
</dbReference>
<feature type="domain" description="C2H2-type" evidence="1">
    <location>
        <begin position="12"/>
        <end position="39"/>
    </location>
</feature>
<name>A0A075MWF7_9ARCH</name>
<dbReference type="EMBL" id="CP007174">
    <property type="protein sequence ID" value="AIF84987.1"/>
    <property type="molecule type" value="Genomic_DNA"/>
</dbReference>
<dbReference type="KEGG" id="nev:NTE_02952"/>
<sequence>MNNSSWVRKYDYLCEECGMAFASFQEYLEHHKLHHPKSIGTAIT</sequence>
<protein>
    <recommendedName>
        <fullName evidence="1">C2H2-type domain-containing protein</fullName>
    </recommendedName>
</protein>
<evidence type="ECO:0000313" key="3">
    <source>
        <dbReference type="Proteomes" id="UP000028194"/>
    </source>
</evidence>
<reference evidence="2 3" key="1">
    <citation type="journal article" date="2014" name="PLoS ONE">
        <title>Genome Sequence of Candidatus Nitrososphaera evergladensis from Group I.1b Enriched from Everglades Soil Reveals Novel Genomic Features of the Ammonia-Oxidizing Archaea.</title>
        <authorList>
            <person name="Zhalnina K.V."/>
            <person name="Dias R."/>
            <person name="Leonard M.T."/>
            <person name="Dorr de Quadros P."/>
            <person name="Camargo F.A."/>
            <person name="Drew J.C."/>
            <person name="Farmerie W.G."/>
            <person name="Daroub S.H."/>
            <person name="Triplett E.W."/>
        </authorList>
    </citation>
    <scope>NUCLEOTIDE SEQUENCE [LARGE SCALE GENOMIC DNA]</scope>
    <source>
        <strain evidence="2 3">SR1</strain>
    </source>
</reference>
<proteinExistence type="predicted"/>
<dbReference type="PROSITE" id="PS00028">
    <property type="entry name" value="ZINC_FINGER_C2H2_1"/>
    <property type="match status" value="1"/>
</dbReference>
<dbReference type="InterPro" id="IPR013087">
    <property type="entry name" value="Znf_C2H2_type"/>
</dbReference>
<evidence type="ECO:0000313" key="2">
    <source>
        <dbReference type="EMBL" id="AIF84987.1"/>
    </source>
</evidence>
<keyword evidence="3" id="KW-1185">Reference proteome</keyword>
<gene>
    <name evidence="2" type="ORF">NTE_02952</name>
</gene>
<dbReference type="InterPro" id="IPR036236">
    <property type="entry name" value="Znf_C2H2_sf"/>
</dbReference>
<organism evidence="2 3">
    <name type="scientific">Candidatus Nitrososphaera evergladensis SR1</name>
    <dbReference type="NCBI Taxonomy" id="1459636"/>
    <lineage>
        <taxon>Archaea</taxon>
        <taxon>Nitrososphaerota</taxon>
        <taxon>Nitrososphaeria</taxon>
        <taxon>Nitrososphaerales</taxon>
        <taxon>Nitrososphaeraceae</taxon>
        <taxon>Nitrososphaera</taxon>
    </lineage>
</organism>
<dbReference type="STRING" id="1459636.NTE_02952"/>
<dbReference type="SUPFAM" id="SSF57667">
    <property type="entry name" value="beta-beta-alpha zinc fingers"/>
    <property type="match status" value="1"/>
</dbReference>
<dbReference type="PROSITE" id="PS50157">
    <property type="entry name" value="ZINC_FINGER_C2H2_2"/>
    <property type="match status" value="1"/>
</dbReference>
<evidence type="ECO:0000259" key="1">
    <source>
        <dbReference type="PROSITE" id="PS50157"/>
    </source>
</evidence>
<dbReference type="AlphaFoldDB" id="A0A075MWF7"/>
<dbReference type="HOGENOM" id="CLU_3210585_0_0_2"/>